<comment type="caution">
    <text evidence="14">The sequence shown here is derived from an EMBL/GenBank/DDBJ whole genome shotgun (WGS) entry which is preliminary data.</text>
</comment>
<keyword evidence="15" id="KW-1185">Reference proteome</keyword>
<evidence type="ECO:0000259" key="12">
    <source>
        <dbReference type="Pfam" id="PF00712"/>
    </source>
</evidence>
<dbReference type="SMART" id="SM00480">
    <property type="entry name" value="POL3Bc"/>
    <property type="match status" value="1"/>
</dbReference>
<dbReference type="Gene3D" id="3.70.10.10">
    <property type="match status" value="1"/>
</dbReference>
<organism evidence="14 15">
    <name type="scientific">Nitratireductor arenosus</name>
    <dbReference type="NCBI Taxonomy" id="2682096"/>
    <lineage>
        <taxon>Bacteria</taxon>
        <taxon>Pseudomonadati</taxon>
        <taxon>Pseudomonadota</taxon>
        <taxon>Alphaproteobacteria</taxon>
        <taxon>Hyphomicrobiales</taxon>
        <taxon>Phyllobacteriaceae</taxon>
        <taxon>Nitratireductor</taxon>
    </lineage>
</organism>
<dbReference type="SUPFAM" id="SSF55979">
    <property type="entry name" value="DNA clamp"/>
    <property type="match status" value="3"/>
</dbReference>
<name>A0A844QQ48_9HYPH</name>
<comment type="similarity">
    <text evidence="2">Belongs to the beta sliding clamp family.</text>
</comment>
<feature type="domain" description="DNA polymerase III beta sliding clamp N-terminal" evidence="12">
    <location>
        <begin position="1"/>
        <end position="113"/>
    </location>
</feature>
<dbReference type="GO" id="GO:0008408">
    <property type="term" value="F:3'-5' exonuclease activity"/>
    <property type="evidence" value="ECO:0007669"/>
    <property type="project" value="InterPro"/>
</dbReference>
<dbReference type="PANTHER" id="PTHR30478">
    <property type="entry name" value="DNA POLYMERASE III SUBUNIT BETA"/>
    <property type="match status" value="1"/>
</dbReference>
<keyword evidence="8" id="KW-0239">DNA-directed DNA polymerase</keyword>
<keyword evidence="6" id="KW-0548">Nucleotidyltransferase</keyword>
<evidence type="ECO:0000256" key="1">
    <source>
        <dbReference type="ARBA" id="ARBA00004496"/>
    </source>
</evidence>
<accession>A0A844QQ48</accession>
<evidence type="ECO:0000256" key="4">
    <source>
        <dbReference type="ARBA" id="ARBA00022490"/>
    </source>
</evidence>
<evidence type="ECO:0000256" key="8">
    <source>
        <dbReference type="ARBA" id="ARBA00022932"/>
    </source>
</evidence>
<evidence type="ECO:0000256" key="2">
    <source>
        <dbReference type="ARBA" id="ARBA00010752"/>
    </source>
</evidence>
<dbReference type="GO" id="GO:0006271">
    <property type="term" value="P:DNA strand elongation involved in DNA replication"/>
    <property type="evidence" value="ECO:0007669"/>
    <property type="project" value="TreeGrafter"/>
</dbReference>
<dbReference type="GO" id="GO:0009360">
    <property type="term" value="C:DNA polymerase III complex"/>
    <property type="evidence" value="ECO:0007669"/>
    <property type="project" value="InterPro"/>
</dbReference>
<evidence type="ECO:0000256" key="7">
    <source>
        <dbReference type="ARBA" id="ARBA00022705"/>
    </source>
</evidence>
<keyword evidence="4" id="KW-0963">Cytoplasm</keyword>
<dbReference type="InterPro" id="IPR022634">
    <property type="entry name" value="DNA_polIII_beta_N"/>
</dbReference>
<dbReference type="Pfam" id="PF00712">
    <property type="entry name" value="DNA_pol3_beta"/>
    <property type="match status" value="1"/>
</dbReference>
<dbReference type="GO" id="GO:0003677">
    <property type="term" value="F:DNA binding"/>
    <property type="evidence" value="ECO:0007669"/>
    <property type="project" value="UniProtKB-KW"/>
</dbReference>
<evidence type="ECO:0000259" key="13">
    <source>
        <dbReference type="Pfam" id="PF02767"/>
    </source>
</evidence>
<feature type="domain" description="DNA polymerase III beta sliding clamp central" evidence="13">
    <location>
        <begin position="128"/>
        <end position="237"/>
    </location>
</feature>
<proteinExistence type="inferred from homology"/>
<dbReference type="EMBL" id="WPHG01000010">
    <property type="protein sequence ID" value="MVB00074.1"/>
    <property type="molecule type" value="Genomic_DNA"/>
</dbReference>
<dbReference type="InterPro" id="IPR022637">
    <property type="entry name" value="DNA_polIII_beta_cen"/>
</dbReference>
<evidence type="ECO:0000256" key="5">
    <source>
        <dbReference type="ARBA" id="ARBA00022679"/>
    </source>
</evidence>
<dbReference type="GO" id="GO:0005737">
    <property type="term" value="C:cytoplasm"/>
    <property type="evidence" value="ECO:0007669"/>
    <property type="project" value="UniProtKB-SubCell"/>
</dbReference>
<evidence type="ECO:0000256" key="3">
    <source>
        <dbReference type="ARBA" id="ARBA00021035"/>
    </source>
</evidence>
<dbReference type="PANTHER" id="PTHR30478:SF0">
    <property type="entry name" value="BETA SLIDING CLAMP"/>
    <property type="match status" value="1"/>
</dbReference>
<dbReference type="CDD" id="cd00140">
    <property type="entry name" value="beta_clamp"/>
    <property type="match status" value="1"/>
</dbReference>
<dbReference type="Gene3D" id="3.10.150.10">
    <property type="entry name" value="DNA Polymerase III, subunit A, domain 2"/>
    <property type="match status" value="1"/>
</dbReference>
<dbReference type="GO" id="GO:0003887">
    <property type="term" value="F:DNA-directed DNA polymerase activity"/>
    <property type="evidence" value="ECO:0007669"/>
    <property type="project" value="UniProtKB-KW"/>
</dbReference>
<evidence type="ECO:0000256" key="10">
    <source>
        <dbReference type="ARBA" id="ARBA00030988"/>
    </source>
</evidence>
<reference evidence="14 15" key="1">
    <citation type="submission" date="2019-12" db="EMBL/GenBank/DDBJ databases">
        <title>Nitratireductor arenosus sp. nov., Isolated from sea sand, Jeju island, South Korea.</title>
        <authorList>
            <person name="Kim W."/>
        </authorList>
    </citation>
    <scope>NUCLEOTIDE SEQUENCE [LARGE SCALE GENOMIC DNA]</scope>
    <source>
        <strain evidence="14 15">CAU 1489</strain>
    </source>
</reference>
<gene>
    <name evidence="14" type="ORF">GN330_22770</name>
</gene>
<dbReference type="Proteomes" id="UP000463224">
    <property type="component" value="Unassembled WGS sequence"/>
</dbReference>
<dbReference type="AlphaFoldDB" id="A0A844QQ48"/>
<dbReference type="Pfam" id="PF02767">
    <property type="entry name" value="DNA_pol3_beta_2"/>
    <property type="match status" value="1"/>
</dbReference>
<keyword evidence="7" id="KW-0235">DNA replication</keyword>
<evidence type="ECO:0000256" key="11">
    <source>
        <dbReference type="ARBA" id="ARBA00033276"/>
    </source>
</evidence>
<evidence type="ECO:0000313" key="14">
    <source>
        <dbReference type="EMBL" id="MVB00074.1"/>
    </source>
</evidence>
<evidence type="ECO:0000256" key="9">
    <source>
        <dbReference type="ARBA" id="ARBA00023125"/>
    </source>
</evidence>
<dbReference type="InterPro" id="IPR046938">
    <property type="entry name" value="DNA_clamp_sf"/>
</dbReference>
<keyword evidence="9" id="KW-0238">DNA-binding</keyword>
<evidence type="ECO:0000313" key="15">
    <source>
        <dbReference type="Proteomes" id="UP000463224"/>
    </source>
</evidence>
<keyword evidence="5" id="KW-0808">Transferase</keyword>
<dbReference type="RefSeq" id="WP_156715926.1">
    <property type="nucleotide sequence ID" value="NZ_WPHG01000010.1"/>
</dbReference>
<protein>
    <recommendedName>
        <fullName evidence="3">Beta sliding clamp</fullName>
    </recommendedName>
    <alternativeName>
        <fullName evidence="11">Beta-clamp processivity factor</fullName>
    </alternativeName>
    <alternativeName>
        <fullName evidence="10">DNA polymerase III beta sliding clamp subunit</fullName>
    </alternativeName>
</protein>
<sequence length="364" mass="38738">MQMKTNAGSLADALGIVGGLVQRRGNIPILGAVKLENGTLSVLGGVGMRADIALPTVGKTRGAAAIDCHSLAGLARHIPRDEVVEITDDSSLAVIKFNGSEYQLPSYAASDFPSDMEKVEGDRSAMDNAGFAAALKRVMFAASTEEMRYYLNGVATINLDGEPLVVATDGHRLAYLSIPFMPNGAEGAILPYEAVAFLAKRKHEPKASVYSPDERRARFEYDGLVFTTHCIKGTYPDVARVIPKLPVPYARLGRLDAIAALRRLSSLDQFGGNPVVLSGSDDRLTMVRGVGDSCGREAIPCVTPQLGNFRVGFNGRYLIEVLSALRGDAVTFAASPDDGGIGSSPSVITADDDPLRIVLMPMRI</sequence>
<evidence type="ECO:0000256" key="6">
    <source>
        <dbReference type="ARBA" id="ARBA00022695"/>
    </source>
</evidence>
<dbReference type="InterPro" id="IPR001001">
    <property type="entry name" value="DNA_polIII_beta"/>
</dbReference>
<comment type="subcellular location">
    <subcellularLocation>
        <location evidence="1">Cytoplasm</location>
    </subcellularLocation>
</comment>